<gene>
    <name evidence="2" type="ORF">BleG1_3418</name>
</gene>
<proteinExistence type="predicted"/>
<name>A0A060M1R2_9BACI</name>
<dbReference type="InterPro" id="IPR019635">
    <property type="entry name" value="DUF2500"/>
</dbReference>
<dbReference type="PATRIC" id="fig|1246626.3.peg.3403"/>
<keyword evidence="1" id="KW-0472">Membrane</keyword>
<keyword evidence="3" id="KW-1185">Reference proteome</keyword>
<dbReference type="Proteomes" id="UP000027142">
    <property type="component" value="Chromosome"/>
</dbReference>
<evidence type="ECO:0000256" key="1">
    <source>
        <dbReference type="SAM" id="Phobius"/>
    </source>
</evidence>
<accession>A0A060M1R2</accession>
<evidence type="ECO:0000313" key="2">
    <source>
        <dbReference type="EMBL" id="AIC95965.1"/>
    </source>
</evidence>
<evidence type="ECO:0000313" key="3">
    <source>
        <dbReference type="Proteomes" id="UP000027142"/>
    </source>
</evidence>
<dbReference type="AlphaFoldDB" id="A0A060M1R2"/>
<dbReference type="RefSeq" id="WP_038483484.1">
    <property type="nucleotide sequence ID" value="NZ_CP003923.1"/>
</dbReference>
<organism evidence="2 3">
    <name type="scientific">Shouchella lehensis G1</name>
    <dbReference type="NCBI Taxonomy" id="1246626"/>
    <lineage>
        <taxon>Bacteria</taxon>
        <taxon>Bacillati</taxon>
        <taxon>Bacillota</taxon>
        <taxon>Bacilli</taxon>
        <taxon>Bacillales</taxon>
        <taxon>Bacillaceae</taxon>
        <taxon>Shouchella</taxon>
    </lineage>
</organism>
<feature type="transmembrane region" description="Helical" evidence="1">
    <location>
        <begin position="12"/>
        <end position="36"/>
    </location>
</feature>
<dbReference type="HOGENOM" id="CLU_138370_0_0_9"/>
<dbReference type="Gene3D" id="2.40.50.660">
    <property type="match status" value="1"/>
</dbReference>
<dbReference type="Pfam" id="PF10694">
    <property type="entry name" value="DUF2500"/>
    <property type="match status" value="1"/>
</dbReference>
<dbReference type="EMBL" id="CP003923">
    <property type="protein sequence ID" value="AIC95965.1"/>
    <property type="molecule type" value="Genomic_DNA"/>
</dbReference>
<keyword evidence="1" id="KW-0812">Transmembrane</keyword>
<dbReference type="eggNOG" id="ENOG5032T7R">
    <property type="taxonomic scope" value="Bacteria"/>
</dbReference>
<protein>
    <recommendedName>
        <fullName evidence="4">DUF2500 domain-containing protein</fullName>
    </recommendedName>
</protein>
<evidence type="ECO:0008006" key="4">
    <source>
        <dbReference type="Google" id="ProtNLM"/>
    </source>
</evidence>
<reference evidence="2 3" key="1">
    <citation type="journal article" date="2014" name="Gene">
        <title>A comparative genomic analysis of the alkalitolerant soil bacterium Bacillus lehensis G1.</title>
        <authorList>
            <person name="Noor Y.M."/>
            <person name="Samsulrizal N.H."/>
            <person name="Jema'on N.A."/>
            <person name="Low K.O."/>
            <person name="Ramli A.N."/>
            <person name="Alias N.I."/>
            <person name="Damis S.I."/>
            <person name="Fuzi S.F."/>
            <person name="Isa M.N."/>
            <person name="Murad A.M."/>
            <person name="Raih M.F."/>
            <person name="Bakar F.D."/>
            <person name="Najimudin N."/>
            <person name="Mahadi N.M."/>
            <person name="Illias R.M."/>
        </authorList>
    </citation>
    <scope>NUCLEOTIDE SEQUENCE [LARGE SCALE GENOMIC DNA]</scope>
    <source>
        <strain evidence="2 3">G1</strain>
    </source>
</reference>
<dbReference type="KEGG" id="ble:BleG1_3418"/>
<sequence>MYDSFETGGDWFFSLFPVVFFCIFAIVLVVFISVGVRGLKEWNTNNQSPKLRVDAIVTSKRSDVRQGTSHHHEHSSYRASTFYYATFQFESGDRLEFSLTSSQYGLLAERDVGALTFQGTRFLSFERR</sequence>
<dbReference type="OrthoDB" id="282886at2"/>
<keyword evidence="1" id="KW-1133">Transmembrane helix</keyword>